<keyword evidence="11" id="KW-1185">Reference proteome</keyword>
<dbReference type="Gramene" id="arahy.Tifrunner.gnm2.ann2.Ah17g445300.1">
    <property type="protein sequence ID" value="arahy.Tifrunner.gnm2.ann2.Ah17g445300.1-CDS"/>
    <property type="gene ID" value="arahy.Tifrunner.gnm2.ann2.Ah17g445300"/>
</dbReference>
<dbReference type="Proteomes" id="UP000289738">
    <property type="component" value="Chromosome A07"/>
</dbReference>
<reference evidence="10 11" key="1">
    <citation type="submission" date="2019-01" db="EMBL/GenBank/DDBJ databases">
        <title>Sequencing of cultivated peanut Arachis hypogaea provides insights into genome evolution and oil improvement.</title>
        <authorList>
            <person name="Chen X."/>
        </authorList>
    </citation>
    <scope>NUCLEOTIDE SEQUENCE [LARGE SCALE GENOMIC DNA]</scope>
    <source>
        <strain evidence="11">cv. Fuhuasheng</strain>
        <tissue evidence="10">Leaves</tissue>
    </source>
</reference>
<comment type="subcellular location">
    <subcellularLocation>
        <location evidence="1">Nucleus</location>
    </subcellularLocation>
</comment>
<dbReference type="GO" id="GO:0005634">
    <property type="term" value="C:nucleus"/>
    <property type="evidence" value="ECO:0007669"/>
    <property type="project" value="UniProtKB-SubCell"/>
</dbReference>
<dbReference type="PANTHER" id="PTHR12172:SF1">
    <property type="entry name" value="P-LOOP CONTAINING NUCLEOSIDE TRIPHOSPHATE HYDROLASES SUPERFAMILY PROTEIN"/>
    <property type="match status" value="1"/>
</dbReference>
<evidence type="ECO:0000256" key="7">
    <source>
        <dbReference type="ARBA" id="ARBA00023306"/>
    </source>
</evidence>
<evidence type="ECO:0000256" key="6">
    <source>
        <dbReference type="ARBA" id="ARBA00023242"/>
    </source>
</evidence>
<dbReference type="STRING" id="3818.A0A445C9W6"/>
<dbReference type="GO" id="GO:0033314">
    <property type="term" value="P:mitotic DNA replication checkpoint signaling"/>
    <property type="evidence" value="ECO:0007669"/>
    <property type="project" value="TreeGrafter"/>
</dbReference>
<feature type="compositionally biased region" description="Polar residues" evidence="8">
    <location>
        <begin position="86"/>
        <end position="108"/>
    </location>
</feature>
<gene>
    <name evidence="10" type="ORF">Ahy_A07g033692</name>
</gene>
<evidence type="ECO:0000256" key="8">
    <source>
        <dbReference type="SAM" id="MobiDB-lite"/>
    </source>
</evidence>
<feature type="compositionally biased region" description="Polar residues" evidence="8">
    <location>
        <begin position="785"/>
        <end position="799"/>
    </location>
</feature>
<dbReference type="PANTHER" id="PTHR12172">
    <property type="entry name" value="CELL CYCLE CHECKPOINT PROTEIN RAD17"/>
    <property type="match status" value="1"/>
</dbReference>
<dbReference type="EMBL" id="SDMP01000007">
    <property type="protein sequence ID" value="RYR47735.1"/>
    <property type="molecule type" value="Genomic_DNA"/>
</dbReference>
<dbReference type="InterPro" id="IPR003959">
    <property type="entry name" value="ATPase_AAA_core"/>
</dbReference>
<organism evidence="10 11">
    <name type="scientific">Arachis hypogaea</name>
    <name type="common">Peanut</name>
    <dbReference type="NCBI Taxonomy" id="3818"/>
    <lineage>
        <taxon>Eukaryota</taxon>
        <taxon>Viridiplantae</taxon>
        <taxon>Streptophyta</taxon>
        <taxon>Embryophyta</taxon>
        <taxon>Tracheophyta</taxon>
        <taxon>Spermatophyta</taxon>
        <taxon>Magnoliopsida</taxon>
        <taxon>eudicotyledons</taxon>
        <taxon>Gunneridae</taxon>
        <taxon>Pentapetalae</taxon>
        <taxon>rosids</taxon>
        <taxon>fabids</taxon>
        <taxon>Fabales</taxon>
        <taxon>Fabaceae</taxon>
        <taxon>Papilionoideae</taxon>
        <taxon>50 kb inversion clade</taxon>
        <taxon>dalbergioids sensu lato</taxon>
        <taxon>Dalbergieae</taxon>
        <taxon>Pterocarpus clade</taxon>
        <taxon>Arachis</taxon>
    </lineage>
</organism>
<evidence type="ECO:0000313" key="10">
    <source>
        <dbReference type="EMBL" id="RYR47735.1"/>
    </source>
</evidence>
<dbReference type="GO" id="GO:0016887">
    <property type="term" value="F:ATP hydrolysis activity"/>
    <property type="evidence" value="ECO:0007669"/>
    <property type="project" value="InterPro"/>
</dbReference>
<dbReference type="InterPro" id="IPR004582">
    <property type="entry name" value="Checkpoint_prot_Rad17_Rad24"/>
</dbReference>
<evidence type="ECO:0000256" key="2">
    <source>
        <dbReference type="ARBA" id="ARBA00006168"/>
    </source>
</evidence>
<dbReference type="SUPFAM" id="SSF52540">
    <property type="entry name" value="P-loop containing nucleoside triphosphate hydrolases"/>
    <property type="match status" value="1"/>
</dbReference>
<name>A0A445C9W6_ARAHY</name>
<evidence type="ECO:0000313" key="11">
    <source>
        <dbReference type="Proteomes" id="UP000289738"/>
    </source>
</evidence>
<comment type="caution">
    <text evidence="10">The sequence shown here is derived from an EMBL/GenBank/DDBJ whole genome shotgun (WGS) entry which is preliminary data.</text>
</comment>
<feature type="compositionally biased region" description="Basic residues" evidence="8">
    <location>
        <begin position="61"/>
        <end position="73"/>
    </location>
</feature>
<keyword evidence="6" id="KW-0539">Nucleus</keyword>
<evidence type="ECO:0000256" key="1">
    <source>
        <dbReference type="ARBA" id="ARBA00004123"/>
    </source>
</evidence>
<keyword evidence="4" id="KW-0227">DNA damage</keyword>
<evidence type="ECO:0000259" key="9">
    <source>
        <dbReference type="Pfam" id="PF00004"/>
    </source>
</evidence>
<dbReference type="GO" id="GO:0005524">
    <property type="term" value="F:ATP binding"/>
    <property type="evidence" value="ECO:0007669"/>
    <property type="project" value="UniProtKB-KW"/>
</dbReference>
<dbReference type="GO" id="GO:0000077">
    <property type="term" value="P:DNA damage checkpoint signaling"/>
    <property type="evidence" value="ECO:0007669"/>
    <property type="project" value="TreeGrafter"/>
</dbReference>
<feature type="region of interest" description="Disordered" evidence="8">
    <location>
        <begin position="782"/>
        <end position="802"/>
    </location>
</feature>
<dbReference type="Pfam" id="PF00004">
    <property type="entry name" value="AAA"/>
    <property type="match status" value="1"/>
</dbReference>
<dbReference type="OrthoDB" id="9996895at2759"/>
<dbReference type="InterPro" id="IPR027417">
    <property type="entry name" value="P-loop_NTPase"/>
</dbReference>
<dbReference type="Gene3D" id="3.40.50.300">
    <property type="entry name" value="P-loop containing nucleotide triphosphate hydrolases"/>
    <property type="match status" value="1"/>
</dbReference>
<dbReference type="GO" id="GO:0003689">
    <property type="term" value="F:DNA clamp loader activity"/>
    <property type="evidence" value="ECO:0007669"/>
    <property type="project" value="TreeGrafter"/>
</dbReference>
<keyword evidence="3" id="KW-0547">Nucleotide-binding</keyword>
<keyword evidence="5" id="KW-0067">ATP-binding</keyword>
<sequence>MEDLVTEASPGKAATPPPPRRSVRRRLVQSTLFPQKPPEHNAKDNDDKGNENDDEYCPSSKNKKRKRKPKPNPKPKLTPPEKPSKNSTPKKNASANGNKRSTSKQVLTDSDEVATHVPDLRLEAKISAEENARLFAGRQIHPFFSSWKAGKKSQEQAEIGNKFCAHKKDSEAITSGPIHVFENVQEDTLCLDWRNWTFLGKDNYVNYAPGSYDDKTLSALDTSGVSISHNALTSSDRLSIQPENVQATSLSENLAMPANEQTNFPQMLKDAEVDLKVDESVTFSGQAHIFRKSYADPLSKFLQESMKSYYHNCKDKAESSLWTYKYKPTKATEVCGNDESVNFLRDWLQQWHERRYQGRKNSSNRDKWDMQDGDDDDDGDYKCSLSDYDSEDLTEEDSLHNVLLITGPIGSGKSAAVYACAQEQGFEIFELNASHCRNGPAVKQYFGDTLGSLGFKRLPEDIESSQKKTMKLSPAMALPKDKTADEMDDGMVELITISDDEACGPAGTSQKLPCKNSVLTCHKVQTLILIEEVDILFPEDRGCIAAIQQIAETARGPIILISNSDDPRLPDNFDRLNLSFSLPSPKELLCHLYKVCVSEGVNIHPLLLEKFIQSCNGDIRKTIMNLQFWFQRMQFRKDGKAQTGCGSLPFDLELGHQILPKLIPWDFPSELSELVEKELANSISITEENSRLQGMQNDLDAHDMETDYIEAKKLEMIKRNETTADYTELEIQYNISEISDSFGSPQALPTQNGGRRKLIVMSSDSEDEDPNNVHLQCTHDEADKSQSLNDNNESPSKFQLNEHHSGTSFRKLVCSELEDQEEEFFRFSETANTCESLDISCVPESTYVPETAIENEIETMSGAVSSGHPAVPPEISVNNELKPLGVRRRLVKFPENPCLLVNNGFPESPSKEAVQDFYNENPETAIVHVMDECSRVDFQLKSKFVESTPMIETDTVQKLWRNLRECQTDLGRHATSEQLGAFEVVKLVSELSNLISEADLFFDHCGQCDVMEPAMSLSGEATASWYDEEIMMSTVAVSGFCFYVNRIADEGSKLGFENKVDLTSEMLASTTNIMTLGKLSRADLTKSTDIYTGKESELDNPVHDVHKSENNTSLFNIIQSIVPARISLVLKGVAFNEYLSSMRQISRSEDFRVSQGVRRRGRVRGSQHYLSKCTMLSPEDISLVSERDFCKKISSQCTANEENKHT</sequence>
<comment type="similarity">
    <text evidence="2">Belongs to the rad17/RAD24 family.</text>
</comment>
<feature type="compositionally biased region" description="Basic and acidic residues" evidence="8">
    <location>
        <begin position="37"/>
        <end position="51"/>
    </location>
</feature>
<dbReference type="GO" id="GO:0006281">
    <property type="term" value="P:DNA repair"/>
    <property type="evidence" value="ECO:0007669"/>
    <property type="project" value="InterPro"/>
</dbReference>
<evidence type="ECO:0000256" key="3">
    <source>
        <dbReference type="ARBA" id="ARBA00022741"/>
    </source>
</evidence>
<feature type="region of interest" description="Disordered" evidence="8">
    <location>
        <begin position="1"/>
        <end position="112"/>
    </location>
</feature>
<dbReference type="AlphaFoldDB" id="A0A445C9W6"/>
<protein>
    <recommendedName>
        <fullName evidence="9">ATPase AAA-type core domain-containing protein</fullName>
    </recommendedName>
</protein>
<dbReference type="Gene3D" id="1.10.8.60">
    <property type="match status" value="1"/>
</dbReference>
<feature type="domain" description="ATPase AAA-type core" evidence="9">
    <location>
        <begin position="403"/>
        <end position="446"/>
    </location>
</feature>
<feature type="region of interest" description="Disordered" evidence="8">
    <location>
        <begin position="359"/>
        <end position="381"/>
    </location>
</feature>
<evidence type="ECO:0000256" key="4">
    <source>
        <dbReference type="ARBA" id="ARBA00022763"/>
    </source>
</evidence>
<keyword evidence="7" id="KW-0131">Cell cycle</keyword>
<accession>A0A445C9W6</accession>
<dbReference type="FunFam" id="1.10.8.60:FF:000116">
    <property type="entry name" value="p-loop containing nucleoside triphosphate hydrolase superfamily protein"/>
    <property type="match status" value="1"/>
</dbReference>
<proteinExistence type="inferred from homology"/>
<dbReference type="GO" id="GO:0003682">
    <property type="term" value="F:chromatin binding"/>
    <property type="evidence" value="ECO:0007669"/>
    <property type="project" value="TreeGrafter"/>
</dbReference>
<evidence type="ECO:0000256" key="5">
    <source>
        <dbReference type="ARBA" id="ARBA00022840"/>
    </source>
</evidence>